<keyword evidence="3" id="KW-1185">Reference proteome</keyword>
<reference evidence="3" key="1">
    <citation type="submission" date="2018-06" db="EMBL/GenBank/DDBJ databases">
        <title>Genome assembly of Danube salmon.</title>
        <authorList>
            <person name="Macqueen D.J."/>
            <person name="Gundappa M.K."/>
        </authorList>
    </citation>
    <scope>NUCLEOTIDE SEQUENCE [LARGE SCALE GENOMIC DNA]</scope>
</reference>
<reference evidence="2" key="3">
    <citation type="submission" date="2025-09" db="UniProtKB">
        <authorList>
            <consortium name="Ensembl"/>
        </authorList>
    </citation>
    <scope>IDENTIFICATION</scope>
</reference>
<accession>A0A4W5LMU1</accession>
<dbReference type="PANTHER" id="PTHR31635">
    <property type="entry name" value="REVERSE TRANSCRIPTASE DOMAIN-CONTAINING PROTEIN-RELATED"/>
    <property type="match status" value="1"/>
</dbReference>
<dbReference type="Proteomes" id="UP000314982">
    <property type="component" value="Unassembled WGS sequence"/>
</dbReference>
<dbReference type="Pfam" id="PF00078">
    <property type="entry name" value="RVT_1"/>
    <property type="match status" value="1"/>
</dbReference>
<dbReference type="PROSITE" id="PS50878">
    <property type="entry name" value="RT_POL"/>
    <property type="match status" value="1"/>
</dbReference>
<feature type="domain" description="Reverse transcriptase" evidence="1">
    <location>
        <begin position="1"/>
        <end position="179"/>
    </location>
</feature>
<name>A0A4W5LMU1_9TELE</name>
<organism evidence="2 3">
    <name type="scientific">Hucho hucho</name>
    <name type="common">huchen</name>
    <dbReference type="NCBI Taxonomy" id="62062"/>
    <lineage>
        <taxon>Eukaryota</taxon>
        <taxon>Metazoa</taxon>
        <taxon>Chordata</taxon>
        <taxon>Craniata</taxon>
        <taxon>Vertebrata</taxon>
        <taxon>Euteleostomi</taxon>
        <taxon>Actinopterygii</taxon>
        <taxon>Neopterygii</taxon>
        <taxon>Teleostei</taxon>
        <taxon>Protacanthopterygii</taxon>
        <taxon>Salmoniformes</taxon>
        <taxon>Salmonidae</taxon>
        <taxon>Salmoninae</taxon>
        <taxon>Hucho</taxon>
    </lineage>
</organism>
<dbReference type="GeneTree" id="ENSGT00940000176278"/>
<evidence type="ECO:0000313" key="2">
    <source>
        <dbReference type="Ensembl" id="ENSHHUP00000027436.1"/>
    </source>
</evidence>
<dbReference type="InterPro" id="IPR000477">
    <property type="entry name" value="RT_dom"/>
</dbReference>
<protein>
    <recommendedName>
        <fullName evidence="1">Reverse transcriptase domain-containing protein</fullName>
    </recommendedName>
</protein>
<evidence type="ECO:0000313" key="3">
    <source>
        <dbReference type="Proteomes" id="UP000314982"/>
    </source>
</evidence>
<dbReference type="PANTHER" id="PTHR31635:SF196">
    <property type="entry name" value="REVERSE TRANSCRIPTASE DOMAIN-CONTAINING PROTEIN-RELATED"/>
    <property type="match status" value="1"/>
</dbReference>
<dbReference type="SUPFAM" id="SSF56672">
    <property type="entry name" value="DNA/RNA polymerases"/>
    <property type="match status" value="1"/>
</dbReference>
<evidence type="ECO:0000259" key="1">
    <source>
        <dbReference type="PROSITE" id="PS50878"/>
    </source>
</evidence>
<dbReference type="Ensembl" id="ENSHHUT00000028529.1">
    <property type="protein sequence ID" value="ENSHHUP00000027436.1"/>
    <property type="gene ID" value="ENSHHUG00000017397.1"/>
</dbReference>
<dbReference type="InterPro" id="IPR043502">
    <property type="entry name" value="DNA/RNA_pol_sf"/>
</dbReference>
<reference evidence="2" key="2">
    <citation type="submission" date="2025-08" db="UniProtKB">
        <authorList>
            <consortium name="Ensembl"/>
        </authorList>
    </citation>
    <scope>IDENTIFICATION</scope>
</reference>
<sequence>MLHKKGDQDRDHAPASIVALLDFEKAFDRVCHSYLARLLPRLGFPHAFVDTVRCLYTGRQSRLLVNGRLSRAFDIKRGVLQGDPLSPLLFVLAMEPLCNLLRSRPDLGVQIGGVNHVASCFADDTQLIARDEPALHTQLALVERFSRATNQGSRDLGRASSWPTRSLRLRPRQVCGSASALVVQVEHARGQGGHSPHPLPAASLVPAGMGDALGHGRCVHRPHDASIPAQRADRAPE</sequence>
<dbReference type="STRING" id="62062.ENSHHUP00000027436"/>
<proteinExistence type="predicted"/>
<dbReference type="AlphaFoldDB" id="A0A4W5LMU1"/>